<dbReference type="GO" id="GO:0000160">
    <property type="term" value="P:phosphorelay signal transduction system"/>
    <property type="evidence" value="ECO:0007669"/>
    <property type="project" value="InterPro"/>
</dbReference>
<protein>
    <recommendedName>
        <fullName evidence="3">OmpR/PhoB-type domain-containing protein</fullName>
    </recommendedName>
</protein>
<evidence type="ECO:0000256" key="2">
    <source>
        <dbReference type="PROSITE-ProRule" id="PRU01091"/>
    </source>
</evidence>
<dbReference type="EMBL" id="MGFU01000050">
    <property type="protein sequence ID" value="OGM11841.1"/>
    <property type="molecule type" value="Genomic_DNA"/>
</dbReference>
<dbReference type="InterPro" id="IPR001867">
    <property type="entry name" value="OmpR/PhoB-type_DNA-bd"/>
</dbReference>
<dbReference type="Proteomes" id="UP000179013">
    <property type="component" value="Unassembled WGS sequence"/>
</dbReference>
<dbReference type="GO" id="GO:0003677">
    <property type="term" value="F:DNA binding"/>
    <property type="evidence" value="ECO:0007669"/>
    <property type="project" value="UniProtKB-UniRule"/>
</dbReference>
<name>A0A1F7XA10_9BACT</name>
<dbReference type="SMART" id="SM00862">
    <property type="entry name" value="Trans_reg_C"/>
    <property type="match status" value="1"/>
</dbReference>
<evidence type="ECO:0000313" key="5">
    <source>
        <dbReference type="Proteomes" id="UP000179013"/>
    </source>
</evidence>
<organism evidence="4 5">
    <name type="scientific">Candidatus Woesebacteria bacterium RBG_16_39_8b</name>
    <dbReference type="NCBI Taxonomy" id="1802482"/>
    <lineage>
        <taxon>Bacteria</taxon>
        <taxon>Candidatus Woeseibacteriota</taxon>
    </lineage>
</organism>
<evidence type="ECO:0000313" key="4">
    <source>
        <dbReference type="EMBL" id="OGM11841.1"/>
    </source>
</evidence>
<evidence type="ECO:0000259" key="3">
    <source>
        <dbReference type="PROSITE" id="PS51755"/>
    </source>
</evidence>
<dbReference type="InterPro" id="IPR027417">
    <property type="entry name" value="P-loop_NTPase"/>
</dbReference>
<dbReference type="Pfam" id="PF00486">
    <property type="entry name" value="Trans_reg_C"/>
    <property type="match status" value="1"/>
</dbReference>
<dbReference type="SUPFAM" id="SSF52540">
    <property type="entry name" value="P-loop containing nucleoside triphosphate hydrolases"/>
    <property type="match status" value="1"/>
</dbReference>
<dbReference type="InterPro" id="IPR036388">
    <property type="entry name" value="WH-like_DNA-bd_sf"/>
</dbReference>
<dbReference type="PROSITE" id="PS51755">
    <property type="entry name" value="OMPR_PHOB"/>
    <property type="match status" value="1"/>
</dbReference>
<feature type="DNA-binding region" description="OmpR/PhoB-type" evidence="2">
    <location>
        <begin position="350"/>
        <end position="453"/>
    </location>
</feature>
<gene>
    <name evidence="4" type="ORF">A2V80_03725</name>
</gene>
<sequence>MSQKSNFLYPATSESVHKYADSIFSPIRSGECVTTIWVPMAGRRMWNKFIIENIELFENELPNHDKYIPVYIEPLDLTEESLSGYMRLLGRSFIEACNKRGLSSKFPNLEKNLQSFNDESLSYTKLYDVFNEVLNGIAGKGYVAIFFLGEFDELHFATPIFFNNLKSLWSRFYPHLFFVFLTVQNLARPEDSGNYQELRAAILQNVIFVPIRQGEDIDYVIDFFASKNGNKLESSSRKLIKDLCGGHPYLIKAVYKIISASKNGSNKDVIANIHSSYEVQTIVRRIFMLRRPDEKAIIQRIANNKKVEPSDQLDELINLGLVIKDGDNYKLFGKLFEDIAISTRAKTEQPAIDAFGDKLHLNDSTGVINLMGRSIEEELTNQEYRVMKFLLTDQNRLRSREDIGKVMWGEESYEKYSDWAIDQVMSKIRKKLKTLGTSTKLVTIRGRGYKLSNN</sequence>
<comment type="caution">
    <text evidence="4">The sequence shown here is derived from an EMBL/GenBank/DDBJ whole genome shotgun (WGS) entry which is preliminary data.</text>
</comment>
<dbReference type="CDD" id="cd00383">
    <property type="entry name" value="trans_reg_C"/>
    <property type="match status" value="1"/>
</dbReference>
<proteinExistence type="predicted"/>
<dbReference type="GO" id="GO:0006355">
    <property type="term" value="P:regulation of DNA-templated transcription"/>
    <property type="evidence" value="ECO:0007669"/>
    <property type="project" value="InterPro"/>
</dbReference>
<dbReference type="AlphaFoldDB" id="A0A1F7XA10"/>
<keyword evidence="1 2" id="KW-0238">DNA-binding</keyword>
<reference evidence="4 5" key="1">
    <citation type="journal article" date="2016" name="Nat. Commun.">
        <title>Thousands of microbial genomes shed light on interconnected biogeochemical processes in an aquifer system.</title>
        <authorList>
            <person name="Anantharaman K."/>
            <person name="Brown C.T."/>
            <person name="Hug L.A."/>
            <person name="Sharon I."/>
            <person name="Castelle C.J."/>
            <person name="Probst A.J."/>
            <person name="Thomas B.C."/>
            <person name="Singh A."/>
            <person name="Wilkins M.J."/>
            <person name="Karaoz U."/>
            <person name="Brodie E.L."/>
            <person name="Williams K.H."/>
            <person name="Hubbard S.S."/>
            <person name="Banfield J.F."/>
        </authorList>
    </citation>
    <scope>NUCLEOTIDE SEQUENCE [LARGE SCALE GENOMIC DNA]</scope>
</reference>
<feature type="domain" description="OmpR/PhoB-type" evidence="3">
    <location>
        <begin position="350"/>
        <end position="453"/>
    </location>
</feature>
<accession>A0A1F7XA10</accession>
<dbReference type="InterPro" id="IPR016032">
    <property type="entry name" value="Sig_transdc_resp-reg_C-effctor"/>
</dbReference>
<dbReference type="Gene3D" id="1.10.10.10">
    <property type="entry name" value="Winged helix-like DNA-binding domain superfamily/Winged helix DNA-binding domain"/>
    <property type="match status" value="1"/>
</dbReference>
<dbReference type="SUPFAM" id="SSF46894">
    <property type="entry name" value="C-terminal effector domain of the bipartite response regulators"/>
    <property type="match status" value="1"/>
</dbReference>
<evidence type="ECO:0000256" key="1">
    <source>
        <dbReference type="ARBA" id="ARBA00023125"/>
    </source>
</evidence>